<sequence length="221" mass="23678">MGRERRVGDPDGPSEKFWEDHYRGRAKRPSVRPGAVLAEVAGPLTPGSALDLGCGEGGDAVWLATRGWRVTAVDVSETALERAAEHAAQAGVGDRVNVARHDLGRSFPEGEFDLVSAQYLHSPVESFAEERVLRRAADAVASGGLLLVVGHASVAPWSWNRDRDVRFPTPGEVLGSIGLDMGLWDAEILDSPEREATRHTGPGGETATVTDNVVALKRLSR</sequence>
<dbReference type="Gene3D" id="3.40.50.150">
    <property type="entry name" value="Vaccinia Virus protein VP39"/>
    <property type="match status" value="1"/>
</dbReference>
<dbReference type="CDD" id="cd02440">
    <property type="entry name" value="AdoMet_MTases"/>
    <property type="match status" value="1"/>
</dbReference>
<feature type="domain" description="Methyltransferase" evidence="4">
    <location>
        <begin position="50"/>
        <end position="144"/>
    </location>
</feature>
<keyword evidence="1" id="KW-0489">Methyltransferase</keyword>
<evidence type="ECO:0000256" key="1">
    <source>
        <dbReference type="ARBA" id="ARBA00022603"/>
    </source>
</evidence>
<dbReference type="EC" id="1.8.1.9" evidence="5"/>
<dbReference type="PANTHER" id="PTHR43464">
    <property type="entry name" value="METHYLTRANSFERASE"/>
    <property type="match status" value="1"/>
</dbReference>
<proteinExistence type="predicted"/>
<dbReference type="SUPFAM" id="SSF53335">
    <property type="entry name" value="S-adenosyl-L-methionine-dependent methyltransferases"/>
    <property type="match status" value="1"/>
</dbReference>
<dbReference type="GO" id="GO:0008168">
    <property type="term" value="F:methyltransferase activity"/>
    <property type="evidence" value="ECO:0007669"/>
    <property type="project" value="UniProtKB-KW"/>
</dbReference>
<dbReference type="InterPro" id="IPR041698">
    <property type="entry name" value="Methyltransf_25"/>
</dbReference>
<evidence type="ECO:0000256" key="3">
    <source>
        <dbReference type="ARBA" id="ARBA00022691"/>
    </source>
</evidence>
<dbReference type="PANTHER" id="PTHR43464:SF19">
    <property type="entry name" value="UBIQUINONE BIOSYNTHESIS O-METHYLTRANSFERASE, MITOCHONDRIAL"/>
    <property type="match status" value="1"/>
</dbReference>
<keyword evidence="2" id="KW-0808">Transferase</keyword>
<accession>A0A6J4R4A6</accession>
<dbReference type="AlphaFoldDB" id="A0A6J4R4A6"/>
<name>A0A6J4R4A6_9ACTN</name>
<evidence type="ECO:0000313" key="5">
    <source>
        <dbReference type="EMBL" id="CAA9463817.1"/>
    </source>
</evidence>
<keyword evidence="3" id="KW-0949">S-adenosyl-L-methionine</keyword>
<evidence type="ECO:0000256" key="2">
    <source>
        <dbReference type="ARBA" id="ARBA00022679"/>
    </source>
</evidence>
<protein>
    <submittedName>
        <fullName evidence="5">Thioredoxin reductase</fullName>
        <ecNumber evidence="5">1.8.1.9</ecNumber>
    </submittedName>
</protein>
<reference evidence="5" key="1">
    <citation type="submission" date="2020-02" db="EMBL/GenBank/DDBJ databases">
        <authorList>
            <person name="Meier V. D."/>
        </authorList>
    </citation>
    <scope>NUCLEOTIDE SEQUENCE</scope>
    <source>
        <strain evidence="5">AVDCRST_MAG12</strain>
    </source>
</reference>
<dbReference type="EMBL" id="CADCVK010000008">
    <property type="protein sequence ID" value="CAA9463817.1"/>
    <property type="molecule type" value="Genomic_DNA"/>
</dbReference>
<dbReference type="Pfam" id="PF13649">
    <property type="entry name" value="Methyltransf_25"/>
    <property type="match status" value="1"/>
</dbReference>
<gene>
    <name evidence="5" type="ORF">AVDCRST_MAG12-63</name>
</gene>
<dbReference type="GO" id="GO:0004791">
    <property type="term" value="F:thioredoxin-disulfide reductase (NADPH) activity"/>
    <property type="evidence" value="ECO:0007669"/>
    <property type="project" value="UniProtKB-EC"/>
</dbReference>
<evidence type="ECO:0000259" key="4">
    <source>
        <dbReference type="Pfam" id="PF13649"/>
    </source>
</evidence>
<dbReference type="InterPro" id="IPR029063">
    <property type="entry name" value="SAM-dependent_MTases_sf"/>
</dbReference>
<keyword evidence="5" id="KW-0560">Oxidoreductase</keyword>
<organism evidence="5">
    <name type="scientific">uncultured Rubrobacteraceae bacterium</name>
    <dbReference type="NCBI Taxonomy" id="349277"/>
    <lineage>
        <taxon>Bacteria</taxon>
        <taxon>Bacillati</taxon>
        <taxon>Actinomycetota</taxon>
        <taxon>Rubrobacteria</taxon>
        <taxon>Rubrobacterales</taxon>
        <taxon>Rubrobacteraceae</taxon>
        <taxon>environmental samples</taxon>
    </lineage>
</organism>
<dbReference type="GO" id="GO:0032259">
    <property type="term" value="P:methylation"/>
    <property type="evidence" value="ECO:0007669"/>
    <property type="project" value="UniProtKB-KW"/>
</dbReference>